<dbReference type="RefSeq" id="XP_033592341.1">
    <property type="nucleotide sequence ID" value="XM_033735281.1"/>
</dbReference>
<dbReference type="EMBL" id="MU001633">
    <property type="protein sequence ID" value="KAF2485772.1"/>
    <property type="molecule type" value="Genomic_DNA"/>
</dbReference>
<dbReference type="Proteomes" id="UP000799767">
    <property type="component" value="Unassembled WGS sequence"/>
</dbReference>
<keyword evidence="1" id="KW-1133">Transmembrane helix</keyword>
<dbReference type="GeneID" id="54476283"/>
<organism evidence="2 3">
    <name type="scientific">Neohortaea acidophila</name>
    <dbReference type="NCBI Taxonomy" id="245834"/>
    <lineage>
        <taxon>Eukaryota</taxon>
        <taxon>Fungi</taxon>
        <taxon>Dikarya</taxon>
        <taxon>Ascomycota</taxon>
        <taxon>Pezizomycotina</taxon>
        <taxon>Dothideomycetes</taxon>
        <taxon>Dothideomycetidae</taxon>
        <taxon>Mycosphaerellales</taxon>
        <taxon>Teratosphaeriaceae</taxon>
        <taxon>Neohortaea</taxon>
    </lineage>
</organism>
<keyword evidence="1" id="KW-0812">Transmembrane</keyword>
<keyword evidence="3" id="KW-1185">Reference proteome</keyword>
<keyword evidence="1" id="KW-0472">Membrane</keyword>
<evidence type="ECO:0000313" key="3">
    <source>
        <dbReference type="Proteomes" id="UP000799767"/>
    </source>
</evidence>
<reference evidence="2" key="1">
    <citation type="journal article" date="2020" name="Stud. Mycol.">
        <title>101 Dothideomycetes genomes: a test case for predicting lifestyles and emergence of pathogens.</title>
        <authorList>
            <person name="Haridas S."/>
            <person name="Albert R."/>
            <person name="Binder M."/>
            <person name="Bloem J."/>
            <person name="Labutti K."/>
            <person name="Salamov A."/>
            <person name="Andreopoulos B."/>
            <person name="Baker S."/>
            <person name="Barry K."/>
            <person name="Bills G."/>
            <person name="Bluhm B."/>
            <person name="Cannon C."/>
            <person name="Castanera R."/>
            <person name="Culley D."/>
            <person name="Daum C."/>
            <person name="Ezra D."/>
            <person name="Gonzalez J."/>
            <person name="Henrissat B."/>
            <person name="Kuo A."/>
            <person name="Liang C."/>
            <person name="Lipzen A."/>
            <person name="Lutzoni F."/>
            <person name="Magnuson J."/>
            <person name="Mondo S."/>
            <person name="Nolan M."/>
            <person name="Ohm R."/>
            <person name="Pangilinan J."/>
            <person name="Park H.-J."/>
            <person name="Ramirez L."/>
            <person name="Alfaro M."/>
            <person name="Sun H."/>
            <person name="Tritt A."/>
            <person name="Yoshinaga Y."/>
            <person name="Zwiers L.-H."/>
            <person name="Turgeon B."/>
            <person name="Goodwin S."/>
            <person name="Spatafora J."/>
            <person name="Crous P."/>
            <person name="Grigoriev I."/>
        </authorList>
    </citation>
    <scope>NUCLEOTIDE SEQUENCE</scope>
    <source>
        <strain evidence="2">CBS 113389</strain>
    </source>
</reference>
<accession>A0A6A6Q0G6</accession>
<dbReference type="AlphaFoldDB" id="A0A6A6Q0G6"/>
<name>A0A6A6Q0G6_9PEZI</name>
<evidence type="ECO:0000256" key="1">
    <source>
        <dbReference type="SAM" id="Phobius"/>
    </source>
</evidence>
<feature type="transmembrane region" description="Helical" evidence="1">
    <location>
        <begin position="159"/>
        <end position="181"/>
    </location>
</feature>
<proteinExistence type="predicted"/>
<evidence type="ECO:0000313" key="2">
    <source>
        <dbReference type="EMBL" id="KAF2485772.1"/>
    </source>
</evidence>
<protein>
    <submittedName>
        <fullName evidence="2">Uncharacterized protein</fullName>
    </submittedName>
</protein>
<dbReference type="OrthoDB" id="2951834at2759"/>
<gene>
    <name evidence="2" type="ORF">BDY17DRAFT_309074</name>
</gene>
<sequence length="191" mass="21809">MHLFDLPYDIRHQIYQHLFPSTDSIYIQAFPNGMKIIQDSHDRTMPFNFLLTCRALHAEASAHLYNNYLYNIVGRKRNCLNVYEDFLNTAKKYARDEVHVSAFSNGPHSDTMGISIHVGEAKTAMLRKRARGEPKELCELQQEVAMADAKTRAVFRRRVALRALEVGLAVVAILLAWAISFQSRTRGMGLL</sequence>